<name>A0A2A5MDS8_9ENTR</name>
<dbReference type="AlphaFoldDB" id="A0A2A5MDS8"/>
<dbReference type="InterPro" id="IPR051699">
    <property type="entry name" value="Rpn/YhgA-like_nuclease"/>
</dbReference>
<dbReference type="GO" id="GO:1990238">
    <property type="term" value="F:double-stranded DNA endonuclease activity"/>
    <property type="evidence" value="ECO:0007669"/>
    <property type="project" value="TreeGrafter"/>
</dbReference>
<dbReference type="InterPro" id="IPR010106">
    <property type="entry name" value="RpnA"/>
</dbReference>
<evidence type="ECO:0000256" key="1">
    <source>
        <dbReference type="ARBA" id="ARBA00009787"/>
    </source>
</evidence>
<evidence type="ECO:0000313" key="3">
    <source>
        <dbReference type="Proteomes" id="UP000217648"/>
    </source>
</evidence>
<sequence>MAATATPHDAVFKTFLSRIETARDFIEIHLPPALTAICKLDTLRLESGSFLEDDLRPYYSDILYSLETTRGKGYVHVLIEHQSAPDKLMAFRLMRYAVAAMQRHLENGHKTLPLVIPVLFYQGRRSPYPWSMSWLDNFADPETARQLYSGAFPLVDITVIPDDDIMQHRSMAALTLVQKHIRQRDMAQLLDKLTQLLMLEQMSGQQITVLVNYMAQAGDAEDTRTLLYGLAQRVPQHGGLLMTLAETWLAEGMEKGIRKGVQQGIKEGIKEGKHQALLQVAEAMRKRGIDDEAIMEMTGLSEDELQRLRH</sequence>
<organism evidence="2 3">
    <name type="scientific">Klebsiella quasipneumoniae</name>
    <dbReference type="NCBI Taxonomy" id="1463165"/>
    <lineage>
        <taxon>Bacteria</taxon>
        <taxon>Pseudomonadati</taxon>
        <taxon>Pseudomonadota</taxon>
        <taxon>Gammaproteobacteria</taxon>
        <taxon>Enterobacterales</taxon>
        <taxon>Enterobacteriaceae</taxon>
        <taxon>Klebsiella/Raoultella group</taxon>
        <taxon>Klebsiella</taxon>
        <taxon>Klebsiella pneumoniae complex</taxon>
    </lineage>
</organism>
<dbReference type="PANTHER" id="PTHR34611:SF2">
    <property type="entry name" value="INACTIVE RECOMBINATION-PROMOTING NUCLEASE-LIKE PROTEIN RPNE-RELATED"/>
    <property type="match status" value="1"/>
</dbReference>
<dbReference type="Pfam" id="PF04754">
    <property type="entry name" value="Transposase_31"/>
    <property type="match status" value="1"/>
</dbReference>
<dbReference type="Proteomes" id="UP000217648">
    <property type="component" value="Unassembled WGS sequence"/>
</dbReference>
<gene>
    <name evidence="2" type="ORF">CP911_24340</name>
</gene>
<reference evidence="2 3" key="1">
    <citation type="submission" date="2017-09" db="EMBL/GenBank/DDBJ databases">
        <title>Mdr eskape-Ghana.</title>
        <authorList>
            <person name="Agyepong N."/>
            <person name="Janice J."/>
            <person name="Samuelsen O."/>
            <person name="Owusu-Ofori A."/>
            <person name="Sundsfjord A."/>
            <person name="Essack S."/>
            <person name="Pedersen T."/>
        </authorList>
    </citation>
    <scope>NUCLEOTIDE SEQUENCE [LARGE SCALE GENOMIC DNA]</scope>
    <source>
        <strain evidence="2 3">46</strain>
    </source>
</reference>
<protein>
    <submittedName>
        <fullName evidence="2">ISNCY family transposase</fullName>
    </submittedName>
</protein>
<comment type="caution">
    <text evidence="2">The sequence shown here is derived from an EMBL/GenBank/DDBJ whole genome shotgun (WGS) entry which is preliminary data.</text>
</comment>
<proteinExistence type="inferred from homology"/>
<dbReference type="NCBIfam" id="TIGR01784">
    <property type="entry name" value="T_den_put_tspse"/>
    <property type="match status" value="1"/>
</dbReference>
<comment type="similarity">
    <text evidence="1">Belongs to the Rpn/YhgA-like nuclease family.</text>
</comment>
<dbReference type="RefSeq" id="WP_048326208.1">
    <property type="nucleotide sequence ID" value="NZ_BILL01000011.1"/>
</dbReference>
<dbReference type="InterPro" id="IPR006842">
    <property type="entry name" value="Transposase_31"/>
</dbReference>
<dbReference type="PANTHER" id="PTHR34611">
    <property type="match status" value="1"/>
</dbReference>
<accession>A0A2A5MDS8</accession>
<dbReference type="STRING" id="1463164.KQS06HV_80053"/>
<dbReference type="GO" id="GO:0006310">
    <property type="term" value="P:DNA recombination"/>
    <property type="evidence" value="ECO:0007669"/>
    <property type="project" value="TreeGrafter"/>
</dbReference>
<dbReference type="EMBL" id="NXHG01000020">
    <property type="protein sequence ID" value="PCM59061.1"/>
    <property type="molecule type" value="Genomic_DNA"/>
</dbReference>
<evidence type="ECO:0000313" key="2">
    <source>
        <dbReference type="EMBL" id="PCM59061.1"/>
    </source>
</evidence>